<dbReference type="Pfam" id="PF10882">
    <property type="entry name" value="bPH_5"/>
    <property type="match status" value="1"/>
</dbReference>
<keyword evidence="3" id="KW-1185">Reference proteome</keyword>
<protein>
    <recommendedName>
        <fullName evidence="1">Bacterial Pleckstrin homology domain-containing protein</fullName>
    </recommendedName>
</protein>
<evidence type="ECO:0000313" key="2">
    <source>
        <dbReference type="EMBL" id="ACO47630.1"/>
    </source>
</evidence>
<feature type="domain" description="Bacterial Pleckstrin homology" evidence="1">
    <location>
        <begin position="27"/>
        <end position="118"/>
    </location>
</feature>
<dbReference type="HOGENOM" id="CLU_2011499_0_0_0"/>
<evidence type="ECO:0000313" key="3">
    <source>
        <dbReference type="Proteomes" id="UP000002208"/>
    </source>
</evidence>
<dbReference type="KEGG" id="ddr:Deide_1p01736"/>
<keyword evidence="2" id="KW-0614">Plasmid</keyword>
<dbReference type="RefSeq" id="WP_012694753.1">
    <property type="nucleotide sequence ID" value="NC_012527.1"/>
</dbReference>
<dbReference type="OrthoDB" id="74092at2"/>
<evidence type="ECO:0000259" key="1">
    <source>
        <dbReference type="Pfam" id="PF10882"/>
    </source>
</evidence>
<sequence>MESVAIGLILLTLPPLLYIVSQKTGVRYTWTPDALQVDTGLRRYIFPYATTTARLTTQPLGSRIWGTAVSGSVTGRYTLDSSTVQALATTARPAQALLLEAGQQTFYVTPERAEEFAARFLAK</sequence>
<name>C1D2J1_DEIDV</name>
<organism evidence="2 3">
    <name type="scientific">Deinococcus deserti (strain DSM 17065 / CIP 109153 / LMG 22923 / VCD115)</name>
    <dbReference type="NCBI Taxonomy" id="546414"/>
    <lineage>
        <taxon>Bacteria</taxon>
        <taxon>Thermotogati</taxon>
        <taxon>Deinococcota</taxon>
        <taxon>Deinococci</taxon>
        <taxon>Deinococcales</taxon>
        <taxon>Deinococcaceae</taxon>
        <taxon>Deinococcus</taxon>
    </lineage>
</organism>
<proteinExistence type="predicted"/>
<reference evidence="2 3" key="1">
    <citation type="journal article" date="2009" name="PLoS Genet.">
        <title>Alliance of proteomics and genomics to unravel the specificities of Sahara bacterium Deinococcus deserti.</title>
        <authorList>
            <person name="de Groot A."/>
            <person name="Dulermo R."/>
            <person name="Ortet P."/>
            <person name="Blanchard L."/>
            <person name="Guerin P."/>
            <person name="Fernandez B."/>
            <person name="Vacherie B."/>
            <person name="Dossat C."/>
            <person name="Jolivet E."/>
            <person name="Siguier P."/>
            <person name="Chandler M."/>
            <person name="Barakat M."/>
            <person name="Dedieu A."/>
            <person name="Barbe V."/>
            <person name="Heulin T."/>
            <person name="Sommer S."/>
            <person name="Achouak W."/>
            <person name="Armengaud J."/>
        </authorList>
    </citation>
    <scope>NUCLEOTIDE SEQUENCE [LARGE SCALE GENOMIC DNA]</scope>
    <source>
        <strain evidence="3">DSM 17065 / CIP 109153 / LMG 22923 / VCD115</strain>
        <plasmid evidence="3">pDeide1</plasmid>
    </source>
</reference>
<dbReference type="Proteomes" id="UP000002208">
    <property type="component" value="Plasmid 1"/>
</dbReference>
<gene>
    <name evidence="2" type="ordered locus">Deide_1p01736</name>
</gene>
<accession>C1D2J1</accession>
<dbReference type="AlphaFoldDB" id="C1D2J1"/>
<dbReference type="InterPro" id="IPR027783">
    <property type="entry name" value="Bacterial_PH-related"/>
</dbReference>
<dbReference type="EMBL" id="CP001115">
    <property type="protein sequence ID" value="ACO47630.1"/>
    <property type="molecule type" value="Genomic_DNA"/>
</dbReference>
<geneLocation type="plasmid" evidence="3">
    <name>pDeide1</name>
</geneLocation>